<dbReference type="Proteomes" id="UP000054321">
    <property type="component" value="Unassembled WGS sequence"/>
</dbReference>
<evidence type="ECO:0000256" key="7">
    <source>
        <dbReference type="ARBA" id="ARBA00031257"/>
    </source>
</evidence>
<dbReference type="GO" id="GO:0003712">
    <property type="term" value="F:transcription coregulator activity"/>
    <property type="evidence" value="ECO:0007669"/>
    <property type="project" value="InterPro"/>
</dbReference>
<name>A0A0C3DAV9_OIDMZ</name>
<feature type="region of interest" description="Disordered" evidence="9">
    <location>
        <begin position="257"/>
        <end position="313"/>
    </location>
</feature>
<comment type="similarity">
    <text evidence="2 8">Belongs to the Mediator complex subunit 4 family.</text>
</comment>
<evidence type="ECO:0000313" key="10">
    <source>
        <dbReference type="EMBL" id="KIN08479.1"/>
    </source>
</evidence>
<dbReference type="GO" id="GO:0016592">
    <property type="term" value="C:mediator complex"/>
    <property type="evidence" value="ECO:0007669"/>
    <property type="project" value="InterPro"/>
</dbReference>
<evidence type="ECO:0000256" key="4">
    <source>
        <dbReference type="ARBA" id="ARBA00023015"/>
    </source>
</evidence>
<keyword evidence="11" id="KW-1185">Reference proteome</keyword>
<comment type="function">
    <text evidence="8">Component of the Mediator complex, a coactivator involved in the regulated transcription of nearly all RNA polymerase II-dependent genes. Mediator functions as a bridge to convey information from gene-specific regulatory proteins to the basal RNA polymerase II transcription machinery. Mediator is recruited to promoters by direct interactions with regulatory proteins and serves as a scaffold for the assembly of a functional preinitiation complex with RNA polymerase II and the general transcription factors.</text>
</comment>
<dbReference type="InParanoid" id="A0A0C3DAV9"/>
<evidence type="ECO:0000256" key="2">
    <source>
        <dbReference type="ARBA" id="ARBA00009626"/>
    </source>
</evidence>
<dbReference type="AlphaFoldDB" id="A0A0C3DAV9"/>
<organism evidence="10 11">
    <name type="scientific">Oidiodendron maius (strain Zn)</name>
    <dbReference type="NCBI Taxonomy" id="913774"/>
    <lineage>
        <taxon>Eukaryota</taxon>
        <taxon>Fungi</taxon>
        <taxon>Dikarya</taxon>
        <taxon>Ascomycota</taxon>
        <taxon>Pezizomycotina</taxon>
        <taxon>Leotiomycetes</taxon>
        <taxon>Leotiomycetes incertae sedis</taxon>
        <taxon>Myxotrichaceae</taxon>
        <taxon>Oidiodendron</taxon>
    </lineage>
</organism>
<comment type="subunit">
    <text evidence="8">Component of the Mediator complex.</text>
</comment>
<feature type="region of interest" description="Disordered" evidence="9">
    <location>
        <begin position="124"/>
        <end position="173"/>
    </location>
</feature>
<keyword evidence="4 8" id="KW-0805">Transcription regulation</keyword>
<keyword evidence="6 8" id="KW-0539">Nucleus</keyword>
<evidence type="ECO:0000256" key="1">
    <source>
        <dbReference type="ARBA" id="ARBA00004123"/>
    </source>
</evidence>
<dbReference type="InterPro" id="IPR019258">
    <property type="entry name" value="Mediator_Med4"/>
</dbReference>
<sequence length="313" mass="34283">MDVVIDGRFERVENALAKLINSISAYNPSPALATDLVTADAELSEGLDQLSVHQTNHAKLISLRNTSAALDQQIKETLVLLTDTRRALIDTPSTIFPEHTNPVSYSDLLSYARRISKFTLPNSYRESEARAESPQATSSTPKDGKTESQADETSTPAAIANGADKDMQMTGVGRDSATPAAIQSQNTTATSTSLPEGFTQFLNPLADAPFIPWPTEETIRRGALASIQVLLDQNIDPATFDPAKSAELEAERKRIAEEEDRAREEQKVKAEEERRKEMERRMSVSGNAAAAGREQEKPGVFQLETFDDDDESD</sequence>
<dbReference type="OrthoDB" id="1929813at2759"/>
<evidence type="ECO:0000256" key="6">
    <source>
        <dbReference type="ARBA" id="ARBA00023242"/>
    </source>
</evidence>
<evidence type="ECO:0000256" key="9">
    <source>
        <dbReference type="SAM" id="MobiDB-lite"/>
    </source>
</evidence>
<dbReference type="GO" id="GO:0006357">
    <property type="term" value="P:regulation of transcription by RNA polymerase II"/>
    <property type="evidence" value="ECO:0007669"/>
    <property type="project" value="InterPro"/>
</dbReference>
<dbReference type="HOGENOM" id="CLU_057381_1_0_1"/>
<reference evidence="11" key="2">
    <citation type="submission" date="2015-01" db="EMBL/GenBank/DDBJ databases">
        <title>Evolutionary Origins and Diversification of the Mycorrhizal Mutualists.</title>
        <authorList>
            <consortium name="DOE Joint Genome Institute"/>
            <consortium name="Mycorrhizal Genomics Consortium"/>
            <person name="Kohler A."/>
            <person name="Kuo A."/>
            <person name="Nagy L.G."/>
            <person name="Floudas D."/>
            <person name="Copeland A."/>
            <person name="Barry K.W."/>
            <person name="Cichocki N."/>
            <person name="Veneault-Fourrey C."/>
            <person name="LaButti K."/>
            <person name="Lindquist E.A."/>
            <person name="Lipzen A."/>
            <person name="Lundell T."/>
            <person name="Morin E."/>
            <person name="Murat C."/>
            <person name="Riley R."/>
            <person name="Ohm R."/>
            <person name="Sun H."/>
            <person name="Tunlid A."/>
            <person name="Henrissat B."/>
            <person name="Grigoriev I.V."/>
            <person name="Hibbett D.S."/>
            <person name="Martin F."/>
        </authorList>
    </citation>
    <scope>NUCLEOTIDE SEQUENCE [LARGE SCALE GENOMIC DNA]</scope>
    <source>
        <strain evidence="11">Zn</strain>
    </source>
</reference>
<proteinExistence type="inferred from homology"/>
<comment type="subcellular location">
    <subcellularLocation>
        <location evidence="1 8">Nucleus</location>
    </subcellularLocation>
</comment>
<dbReference type="Pfam" id="PF10018">
    <property type="entry name" value="Med4"/>
    <property type="match status" value="1"/>
</dbReference>
<evidence type="ECO:0000256" key="3">
    <source>
        <dbReference type="ARBA" id="ARBA00020629"/>
    </source>
</evidence>
<keyword evidence="5 8" id="KW-0804">Transcription</keyword>
<evidence type="ECO:0000256" key="5">
    <source>
        <dbReference type="ARBA" id="ARBA00023163"/>
    </source>
</evidence>
<dbReference type="EMBL" id="KN832870">
    <property type="protein sequence ID" value="KIN08479.1"/>
    <property type="molecule type" value="Genomic_DNA"/>
</dbReference>
<evidence type="ECO:0000313" key="11">
    <source>
        <dbReference type="Proteomes" id="UP000054321"/>
    </source>
</evidence>
<gene>
    <name evidence="8" type="primary">MED4</name>
    <name evidence="10" type="ORF">OIDMADRAFT_100245</name>
</gene>
<reference evidence="10 11" key="1">
    <citation type="submission" date="2014-04" db="EMBL/GenBank/DDBJ databases">
        <authorList>
            <consortium name="DOE Joint Genome Institute"/>
            <person name="Kuo A."/>
            <person name="Martino E."/>
            <person name="Perotto S."/>
            <person name="Kohler A."/>
            <person name="Nagy L.G."/>
            <person name="Floudas D."/>
            <person name="Copeland A."/>
            <person name="Barry K.W."/>
            <person name="Cichocki N."/>
            <person name="Veneault-Fourrey C."/>
            <person name="LaButti K."/>
            <person name="Lindquist E.A."/>
            <person name="Lipzen A."/>
            <person name="Lundell T."/>
            <person name="Morin E."/>
            <person name="Murat C."/>
            <person name="Sun H."/>
            <person name="Tunlid A."/>
            <person name="Henrissat B."/>
            <person name="Grigoriev I.V."/>
            <person name="Hibbett D.S."/>
            <person name="Martin F."/>
            <person name="Nordberg H.P."/>
            <person name="Cantor M.N."/>
            <person name="Hua S.X."/>
        </authorList>
    </citation>
    <scope>NUCLEOTIDE SEQUENCE [LARGE SCALE GENOMIC DNA]</scope>
    <source>
        <strain evidence="10 11">Zn</strain>
    </source>
</reference>
<keyword evidence="8" id="KW-0010">Activator</keyword>
<accession>A0A0C3DAV9</accession>
<dbReference type="STRING" id="913774.A0A0C3DAV9"/>
<protein>
    <recommendedName>
        <fullName evidence="3 8">Mediator of RNA polymerase II transcription subunit 4</fullName>
    </recommendedName>
    <alternativeName>
        <fullName evidence="7 8">Mediator complex subunit 4</fullName>
    </alternativeName>
</protein>
<feature type="compositionally biased region" description="Basic and acidic residues" evidence="9">
    <location>
        <begin position="257"/>
        <end position="282"/>
    </location>
</feature>
<evidence type="ECO:0000256" key="8">
    <source>
        <dbReference type="RuleBase" id="RU364141"/>
    </source>
</evidence>